<feature type="signal peptide" evidence="2">
    <location>
        <begin position="1"/>
        <end position="19"/>
    </location>
</feature>
<feature type="domain" description="Outer membrane protein beta-barrel" evidence="3">
    <location>
        <begin position="8"/>
        <end position="212"/>
    </location>
</feature>
<keyword evidence="5" id="KW-1185">Reference proteome</keyword>
<evidence type="ECO:0000313" key="4">
    <source>
        <dbReference type="EMBL" id="MBM6578054.1"/>
    </source>
</evidence>
<evidence type="ECO:0000313" key="5">
    <source>
        <dbReference type="Proteomes" id="UP000763641"/>
    </source>
</evidence>
<accession>A0ABS2DDA4</accession>
<organism evidence="4 5">
    <name type="scientific">Sphingomonas longa</name>
    <dbReference type="NCBI Taxonomy" id="2778730"/>
    <lineage>
        <taxon>Bacteria</taxon>
        <taxon>Pseudomonadati</taxon>
        <taxon>Pseudomonadota</taxon>
        <taxon>Alphaproteobacteria</taxon>
        <taxon>Sphingomonadales</taxon>
        <taxon>Sphingomonadaceae</taxon>
        <taxon>Sphingomonas</taxon>
    </lineage>
</organism>
<dbReference type="Proteomes" id="UP000763641">
    <property type="component" value="Unassembled WGS sequence"/>
</dbReference>
<sequence length="212" mass="22584">MKTVLMALIALAGAAPAYAQNVGTTSPFDGVRIEGRVGWDRPVASVETDDIEANQGKSGVVYGGEIGFDVPQDTIILGVYAGLEGSSTKSCFEFYGRDEACVRAGRNITAGARVGVQLGVRTMVYAKGGYSNGKLKASYVDFDDAQNNLRYRPNLDGFHLGAGAEANVSANVYGKLEYVYTNYNAGRLDNGDFGFTADLERHQVVAGVGIRF</sequence>
<evidence type="ECO:0000259" key="3">
    <source>
        <dbReference type="Pfam" id="PF13505"/>
    </source>
</evidence>
<keyword evidence="1 2" id="KW-0732">Signal</keyword>
<dbReference type="SUPFAM" id="SSF56925">
    <property type="entry name" value="OMPA-like"/>
    <property type="match status" value="1"/>
</dbReference>
<evidence type="ECO:0000256" key="2">
    <source>
        <dbReference type="SAM" id="SignalP"/>
    </source>
</evidence>
<dbReference type="InterPro" id="IPR027385">
    <property type="entry name" value="Beta-barrel_OMP"/>
</dbReference>
<dbReference type="EMBL" id="JAFEMC010000005">
    <property type="protein sequence ID" value="MBM6578054.1"/>
    <property type="molecule type" value="Genomic_DNA"/>
</dbReference>
<protein>
    <submittedName>
        <fullName evidence="4">Porin family protein</fullName>
    </submittedName>
</protein>
<gene>
    <name evidence="4" type="ORF">ILT43_16855</name>
</gene>
<feature type="chain" id="PRO_5046816551" evidence="2">
    <location>
        <begin position="20"/>
        <end position="212"/>
    </location>
</feature>
<comment type="caution">
    <text evidence="4">The sequence shown here is derived from an EMBL/GenBank/DDBJ whole genome shotgun (WGS) entry which is preliminary data.</text>
</comment>
<proteinExistence type="predicted"/>
<dbReference type="Gene3D" id="2.40.160.20">
    <property type="match status" value="1"/>
</dbReference>
<dbReference type="Pfam" id="PF13505">
    <property type="entry name" value="OMP_b-brl"/>
    <property type="match status" value="1"/>
</dbReference>
<dbReference type="RefSeq" id="WP_204200151.1">
    <property type="nucleotide sequence ID" value="NZ_JAFEMC010000005.1"/>
</dbReference>
<evidence type="ECO:0000256" key="1">
    <source>
        <dbReference type="ARBA" id="ARBA00022729"/>
    </source>
</evidence>
<reference evidence="4 5" key="1">
    <citation type="submission" date="2020-12" db="EMBL/GenBank/DDBJ databases">
        <title>Sphingomonas sp.</title>
        <authorList>
            <person name="Kim M.K."/>
        </authorList>
    </citation>
    <scope>NUCLEOTIDE SEQUENCE [LARGE SCALE GENOMIC DNA]</scope>
    <source>
        <strain evidence="4 5">BT552</strain>
    </source>
</reference>
<name>A0ABS2DDA4_9SPHN</name>
<dbReference type="InterPro" id="IPR011250">
    <property type="entry name" value="OMP/PagP_B-barrel"/>
</dbReference>